<dbReference type="InterPro" id="IPR000639">
    <property type="entry name" value="Epox_hydrolase-like"/>
</dbReference>
<name>A0AAW1RSH8_9CHLO</name>
<protein>
    <recommendedName>
        <fullName evidence="2">Photolyase/cryptochrome alpha/beta domain-containing protein</fullName>
    </recommendedName>
</protein>
<evidence type="ECO:0000313" key="3">
    <source>
        <dbReference type="EMBL" id="KAK9836731.1"/>
    </source>
</evidence>
<accession>A0AAW1RSH8</accession>
<evidence type="ECO:0000256" key="1">
    <source>
        <dbReference type="SAM" id="MobiDB-lite"/>
    </source>
</evidence>
<feature type="region of interest" description="Disordered" evidence="1">
    <location>
        <begin position="538"/>
        <end position="566"/>
    </location>
</feature>
<dbReference type="InterPro" id="IPR006050">
    <property type="entry name" value="DNA_photolyase_N"/>
</dbReference>
<dbReference type="PANTHER" id="PTHR47832:SF1">
    <property type="entry name" value="DNA PHOTOLYASE"/>
    <property type="match status" value="1"/>
</dbReference>
<proteinExistence type="predicted"/>
<dbReference type="InterPro" id="IPR000073">
    <property type="entry name" value="AB_hydrolase_1"/>
</dbReference>
<feature type="compositionally biased region" description="Low complexity" evidence="1">
    <location>
        <begin position="485"/>
        <end position="498"/>
    </location>
</feature>
<evidence type="ECO:0000259" key="2">
    <source>
        <dbReference type="PROSITE" id="PS51645"/>
    </source>
</evidence>
<dbReference type="Pfam" id="PF00561">
    <property type="entry name" value="Abhydrolase_1"/>
    <property type="match status" value="1"/>
</dbReference>
<sequence length="931" mass="99862">MESLPQVLRHSCHTVFVKLGKVPLGKRFEERRRFPSLTSKPAGSHRTCRVYAGKGASRSYRGKSGAAKTSRPVAATLARPCVVWFKHDLRLDDHPGLAAALEAGDPIIPFFCFDPAMYAHLVRLPCGVEGLLGALRSLRDGLRALGSDLIIRAGSTQKLLPEFVRQVNARQVIIEEEVEHRWNQVLTTVKPHLGEDCLLTSWHLNIFDTAAYGDSFQTFRKRRGTPLPPVDAPAALPPVSGSFERGDMPTVESVRAAVAWHEACVMHKEVAQAAWRSPVVEPWRERVAQRLASGEGPTLAAFRAYLTSKASPAQAQANGADFEAFVEAISQTDIPATPMGSFPAIFAQPLALGTLSRRRVAHEAQGLLSHLGSPGPRNLQSVARAQSAVWSMQQSSSPSQPHLPKQPPPRAPQSQPVAASAAGQPPHAACPQPSSQASSSQQLSANLSSSSSSHAPSSASVPNKMSQQAPHQPSRQHSTVRKGTAAASQDAPASASGSTDESSETQQRDGEGQQVMAVVVQEAAAAAVAEEAAAAASGSMLGPASQQDEVAPGGRASMPTGQSGAPGLQFQAALQQLLQWGGGRKLPAEAALATVESADFHWQLANVDRQRWTKNGLKARHWRWRGFLTDYYTEEVECAAASLQKPAVLLVHGFGAFGEQWRSQIKGLTEAGYQVFAPTLPGYGRSEKPALAYSQHLWSSFLREFVVEVVRRPVVVVGNSIGGYISASLAAESPNLVQGLVLMNSAGQIDPGFQPASASTSMASSSSKGLPRFVVEAASRSLYFFLQRTVPRTLKRLYPTAPSNAQGWLADEILRAASDPGALGVFQSVFYLPKPLPLNHLVRNLFQGPAMVLSGAKDPLNDAGGRAQQLKRCCPDIKVVLVEAGHCPHDERPDLINIELMRFLADIKVPFQQNATLQQRSEVVAKAAAAH</sequence>
<feature type="domain" description="Photolyase/cryptochrome alpha/beta" evidence="2">
    <location>
        <begin position="79"/>
        <end position="210"/>
    </location>
</feature>
<dbReference type="PRINTS" id="PR00412">
    <property type="entry name" value="EPOXHYDRLASE"/>
</dbReference>
<feature type="compositionally biased region" description="Low complexity" evidence="1">
    <location>
        <begin position="412"/>
        <end position="460"/>
    </location>
</feature>
<reference evidence="3 4" key="1">
    <citation type="journal article" date="2024" name="Nat. Commun.">
        <title>Phylogenomics reveals the evolutionary origins of lichenization in chlorophyte algae.</title>
        <authorList>
            <person name="Puginier C."/>
            <person name="Libourel C."/>
            <person name="Otte J."/>
            <person name="Skaloud P."/>
            <person name="Haon M."/>
            <person name="Grisel S."/>
            <person name="Petersen M."/>
            <person name="Berrin J.G."/>
            <person name="Delaux P.M."/>
            <person name="Dal Grande F."/>
            <person name="Keller J."/>
        </authorList>
    </citation>
    <scope>NUCLEOTIDE SEQUENCE [LARGE SCALE GENOMIC DNA]</scope>
    <source>
        <strain evidence="3 4">SAG 2145</strain>
    </source>
</reference>
<dbReference type="Pfam" id="PF00875">
    <property type="entry name" value="DNA_photolyase"/>
    <property type="match status" value="1"/>
</dbReference>
<dbReference type="InterPro" id="IPR036155">
    <property type="entry name" value="Crypto/Photolyase_N_sf"/>
</dbReference>
<dbReference type="PANTHER" id="PTHR47832">
    <property type="entry name" value="DNA PHOTOLYASE"/>
    <property type="match status" value="1"/>
</dbReference>
<organism evidence="3 4">
    <name type="scientific">Apatococcus lobatus</name>
    <dbReference type="NCBI Taxonomy" id="904363"/>
    <lineage>
        <taxon>Eukaryota</taxon>
        <taxon>Viridiplantae</taxon>
        <taxon>Chlorophyta</taxon>
        <taxon>core chlorophytes</taxon>
        <taxon>Trebouxiophyceae</taxon>
        <taxon>Chlorellales</taxon>
        <taxon>Chlorellaceae</taxon>
        <taxon>Apatococcus</taxon>
    </lineage>
</organism>
<dbReference type="PROSITE" id="PS51645">
    <property type="entry name" value="PHR_CRY_ALPHA_BETA"/>
    <property type="match status" value="1"/>
</dbReference>
<dbReference type="SUPFAM" id="SSF53474">
    <property type="entry name" value="alpha/beta-Hydrolases"/>
    <property type="match status" value="1"/>
</dbReference>
<gene>
    <name evidence="3" type="ORF">WJX74_006975</name>
</gene>
<dbReference type="Proteomes" id="UP001438707">
    <property type="component" value="Unassembled WGS sequence"/>
</dbReference>
<dbReference type="SUPFAM" id="SSF52425">
    <property type="entry name" value="Cryptochrome/photolyase, N-terminal domain"/>
    <property type="match status" value="1"/>
</dbReference>
<feature type="region of interest" description="Disordered" evidence="1">
    <location>
        <begin position="368"/>
        <end position="512"/>
    </location>
</feature>
<dbReference type="Gene3D" id="3.40.50.1820">
    <property type="entry name" value="alpha/beta hydrolase"/>
    <property type="match status" value="1"/>
</dbReference>
<dbReference type="PRINTS" id="PR00111">
    <property type="entry name" value="ABHYDROLASE"/>
</dbReference>
<dbReference type="InterPro" id="IPR029058">
    <property type="entry name" value="AB_hydrolase_fold"/>
</dbReference>
<evidence type="ECO:0000313" key="4">
    <source>
        <dbReference type="Proteomes" id="UP001438707"/>
    </source>
</evidence>
<dbReference type="GO" id="GO:0003824">
    <property type="term" value="F:catalytic activity"/>
    <property type="evidence" value="ECO:0007669"/>
    <property type="project" value="InterPro"/>
</dbReference>
<dbReference type="AlphaFoldDB" id="A0AAW1RSH8"/>
<dbReference type="EMBL" id="JALJOS010000007">
    <property type="protein sequence ID" value="KAK9836731.1"/>
    <property type="molecule type" value="Genomic_DNA"/>
</dbReference>
<comment type="caution">
    <text evidence="3">The sequence shown here is derived from an EMBL/GenBank/DDBJ whole genome shotgun (WGS) entry which is preliminary data.</text>
</comment>
<keyword evidence="4" id="KW-1185">Reference proteome</keyword>
<feature type="compositionally biased region" description="Low complexity" evidence="1">
    <location>
        <begin position="385"/>
        <end position="403"/>
    </location>
</feature>
<feature type="compositionally biased region" description="Polar residues" evidence="1">
    <location>
        <begin position="461"/>
        <end position="477"/>
    </location>
</feature>
<dbReference type="InterPro" id="IPR014729">
    <property type="entry name" value="Rossmann-like_a/b/a_fold"/>
</dbReference>
<dbReference type="Gene3D" id="3.40.50.620">
    <property type="entry name" value="HUPs"/>
    <property type="match status" value="1"/>
</dbReference>